<name>A0AAV9KCX6_9SOLN</name>
<dbReference type="Proteomes" id="UP001311915">
    <property type="component" value="Unassembled WGS sequence"/>
</dbReference>
<sequence length="406" mass="46011">MESNCVQGKIFVGGISAETSEEILTQHFSRYGEVVKSQVIKFRETNCGKGFGFVTFADSSVIDQLLHQQHIIIGRTVDVKLAIPKGASGQCQLGSECPHFQRQNSETSNSKSNRRKIFVGGLPLSLSEEDFKTYFEKFGTIEQVNLISDKETKTPRGFGFVTYDSEESVTHVLQEKLHWLINKYVEVKKAEPRERRVMNSNNHYYHNFYPTNSGYGMWQFYDCNFAPHYWHNWTSSFNYLGTNLFVPPQPVVSYFTPTYPVNCYASTHNQVDDNRVLSQNNVVNGQDCNNIEVQLVGNGSLPVNESAKPLEKETDNGEKDDLEKIPQDNTKENNGEKDHLVKIPQGNTKENNGEKDHLVKIPQGNTKENNGEKDHLVKIPQGNTKENNGGKDHLVKILQVNTEDDT</sequence>
<keyword evidence="2 3" id="KW-0694">RNA-binding</keyword>
<dbReference type="EMBL" id="JAWPEI010000011">
    <property type="protein sequence ID" value="KAK4710300.1"/>
    <property type="molecule type" value="Genomic_DNA"/>
</dbReference>
<evidence type="ECO:0000256" key="4">
    <source>
        <dbReference type="SAM" id="MobiDB-lite"/>
    </source>
</evidence>
<dbReference type="PANTHER" id="PTHR48032">
    <property type="entry name" value="RNA-BINDING PROTEIN MUSASHI HOMOLOG RBP6"/>
    <property type="match status" value="1"/>
</dbReference>
<dbReference type="GO" id="GO:0003729">
    <property type="term" value="F:mRNA binding"/>
    <property type="evidence" value="ECO:0007669"/>
    <property type="project" value="TreeGrafter"/>
</dbReference>
<dbReference type="SUPFAM" id="SSF54928">
    <property type="entry name" value="RNA-binding domain, RBD"/>
    <property type="match status" value="2"/>
</dbReference>
<keyword evidence="1" id="KW-0677">Repeat</keyword>
<dbReference type="GO" id="GO:0006417">
    <property type="term" value="P:regulation of translation"/>
    <property type="evidence" value="ECO:0007669"/>
    <property type="project" value="TreeGrafter"/>
</dbReference>
<dbReference type="PROSITE" id="PS50102">
    <property type="entry name" value="RRM"/>
    <property type="match status" value="2"/>
</dbReference>
<reference evidence="6 7" key="1">
    <citation type="submission" date="2023-10" db="EMBL/GenBank/DDBJ databases">
        <title>Genome-Wide Identification Analysis in wild type Solanum Pinnatisectum Reveals Some Genes Defensing Phytophthora Infestans.</title>
        <authorList>
            <person name="Sun C."/>
        </authorList>
    </citation>
    <scope>NUCLEOTIDE SEQUENCE [LARGE SCALE GENOMIC DNA]</scope>
    <source>
        <strain evidence="6">LQN</strain>
        <tissue evidence="6">Leaf</tissue>
    </source>
</reference>
<dbReference type="InterPro" id="IPR012677">
    <property type="entry name" value="Nucleotide-bd_a/b_plait_sf"/>
</dbReference>
<feature type="domain" description="RRM" evidence="5">
    <location>
        <begin position="8"/>
        <end position="84"/>
    </location>
</feature>
<dbReference type="AlphaFoldDB" id="A0AAV9KCX6"/>
<proteinExistence type="predicted"/>
<feature type="compositionally biased region" description="Basic and acidic residues" evidence="4">
    <location>
        <begin position="308"/>
        <end position="341"/>
    </location>
</feature>
<dbReference type="InterPro" id="IPR000504">
    <property type="entry name" value="RRM_dom"/>
</dbReference>
<keyword evidence="7" id="KW-1185">Reference proteome</keyword>
<protein>
    <recommendedName>
        <fullName evidence="5">RRM domain-containing protein</fullName>
    </recommendedName>
</protein>
<evidence type="ECO:0000256" key="2">
    <source>
        <dbReference type="ARBA" id="ARBA00022884"/>
    </source>
</evidence>
<evidence type="ECO:0000313" key="6">
    <source>
        <dbReference type="EMBL" id="KAK4710300.1"/>
    </source>
</evidence>
<dbReference type="Pfam" id="PF00076">
    <property type="entry name" value="RRM_1"/>
    <property type="match status" value="2"/>
</dbReference>
<organism evidence="6 7">
    <name type="scientific">Solanum pinnatisectum</name>
    <name type="common">tansyleaf nightshade</name>
    <dbReference type="NCBI Taxonomy" id="50273"/>
    <lineage>
        <taxon>Eukaryota</taxon>
        <taxon>Viridiplantae</taxon>
        <taxon>Streptophyta</taxon>
        <taxon>Embryophyta</taxon>
        <taxon>Tracheophyta</taxon>
        <taxon>Spermatophyta</taxon>
        <taxon>Magnoliopsida</taxon>
        <taxon>eudicotyledons</taxon>
        <taxon>Gunneridae</taxon>
        <taxon>Pentapetalae</taxon>
        <taxon>asterids</taxon>
        <taxon>lamiids</taxon>
        <taxon>Solanales</taxon>
        <taxon>Solanaceae</taxon>
        <taxon>Solanoideae</taxon>
        <taxon>Solaneae</taxon>
        <taxon>Solanum</taxon>
    </lineage>
</organism>
<feature type="domain" description="RRM" evidence="5">
    <location>
        <begin position="115"/>
        <end position="192"/>
    </location>
</feature>
<dbReference type="SMART" id="SM00360">
    <property type="entry name" value="RRM"/>
    <property type="match status" value="2"/>
</dbReference>
<dbReference type="PANTHER" id="PTHR48032:SF12">
    <property type="entry name" value="RRM DOMAIN-CONTAINING PROTEIN"/>
    <property type="match status" value="1"/>
</dbReference>
<accession>A0AAV9KCX6</accession>
<gene>
    <name evidence="6" type="ORF">R3W88_004813</name>
</gene>
<evidence type="ECO:0000256" key="1">
    <source>
        <dbReference type="ARBA" id="ARBA00022737"/>
    </source>
</evidence>
<dbReference type="Gene3D" id="3.30.70.330">
    <property type="match status" value="2"/>
</dbReference>
<dbReference type="InterPro" id="IPR035979">
    <property type="entry name" value="RBD_domain_sf"/>
</dbReference>
<comment type="caution">
    <text evidence="6">The sequence shown here is derived from an EMBL/GenBank/DDBJ whole genome shotgun (WGS) entry which is preliminary data.</text>
</comment>
<feature type="region of interest" description="Disordered" evidence="4">
    <location>
        <begin position="300"/>
        <end position="406"/>
    </location>
</feature>
<evidence type="ECO:0000256" key="3">
    <source>
        <dbReference type="PROSITE-ProRule" id="PRU00176"/>
    </source>
</evidence>
<evidence type="ECO:0000259" key="5">
    <source>
        <dbReference type="PROSITE" id="PS50102"/>
    </source>
</evidence>
<evidence type="ECO:0000313" key="7">
    <source>
        <dbReference type="Proteomes" id="UP001311915"/>
    </source>
</evidence>